<dbReference type="InterPro" id="IPR050138">
    <property type="entry name" value="DHOase/Allantoinase_Hydrolase"/>
</dbReference>
<dbReference type="GO" id="GO:0004038">
    <property type="term" value="F:allantoinase activity"/>
    <property type="evidence" value="ECO:0007669"/>
    <property type="project" value="TreeGrafter"/>
</dbReference>
<evidence type="ECO:0000313" key="2">
    <source>
        <dbReference type="EMBL" id="AHK71165.1"/>
    </source>
</evidence>
<proteinExistence type="predicted"/>
<dbReference type="EC" id="3.5.1.81" evidence="2"/>
<dbReference type="SUPFAM" id="SSF51338">
    <property type="entry name" value="Composite domain of metallo-dependent hydrolases"/>
    <property type="match status" value="1"/>
</dbReference>
<dbReference type="Gene3D" id="3.20.20.140">
    <property type="entry name" value="Metal-dependent hydrolases"/>
    <property type="match status" value="1"/>
</dbReference>
<dbReference type="InterPro" id="IPR011059">
    <property type="entry name" value="Metal-dep_hydrolase_composite"/>
</dbReference>
<dbReference type="AlphaFoldDB" id="A0A067Z686"/>
<accession>A0A067Z686</accession>
<dbReference type="HOGENOM" id="CLU_016107_3_0_5"/>
<dbReference type="KEGG" id="goy:GLS_c12680"/>
<dbReference type="GO" id="GO:0005737">
    <property type="term" value="C:cytoplasm"/>
    <property type="evidence" value="ECO:0007669"/>
    <property type="project" value="TreeGrafter"/>
</dbReference>
<evidence type="ECO:0000313" key="3">
    <source>
        <dbReference type="Proteomes" id="UP000031656"/>
    </source>
</evidence>
<feature type="domain" description="Amidohydrolase 3" evidence="1">
    <location>
        <begin position="242"/>
        <end position="473"/>
    </location>
</feature>
<name>A0A067Z686_GLUOY</name>
<dbReference type="NCBIfam" id="NF006560">
    <property type="entry name" value="PRK09061.1"/>
    <property type="match status" value="1"/>
</dbReference>
<dbReference type="PANTHER" id="PTHR43668:SF2">
    <property type="entry name" value="ALLANTOINASE"/>
    <property type="match status" value="1"/>
</dbReference>
<reference evidence="2 3" key="1">
    <citation type="journal article" date="2015" name="Appl. Microbiol. Biotechnol.">
        <title>The consequence of an additional NADH dehydrogenase paralog on the growth of Gluconobacter oxydans DSM3504.</title>
        <authorList>
            <person name="Kostner D."/>
            <person name="Luchterhand B."/>
            <person name="Junker A."/>
            <person name="Volland S."/>
            <person name="Daniel R."/>
            <person name="Buchs J."/>
            <person name="Liebl W."/>
            <person name="Ehrenreich A."/>
        </authorList>
    </citation>
    <scope>NUCLEOTIDE SEQUENCE [LARGE SCALE GENOMIC DNA]</scope>
    <source>
        <strain evidence="2">DSM 3504</strain>
    </source>
</reference>
<dbReference type="GeneID" id="56905497"/>
<dbReference type="RefSeq" id="WP_041111614.1">
    <property type="nucleotide sequence ID" value="NZ_CP004373.1"/>
</dbReference>
<dbReference type="EMBL" id="CP004373">
    <property type="protein sequence ID" value="AHK71165.1"/>
    <property type="molecule type" value="Genomic_DNA"/>
</dbReference>
<evidence type="ECO:0000259" key="1">
    <source>
        <dbReference type="Pfam" id="PF07969"/>
    </source>
</evidence>
<organism evidence="2 3">
    <name type="scientific">Gluconobacter oxydans DSM 3504</name>
    <dbReference type="NCBI Taxonomy" id="1288313"/>
    <lineage>
        <taxon>Bacteria</taxon>
        <taxon>Pseudomonadati</taxon>
        <taxon>Pseudomonadota</taxon>
        <taxon>Alphaproteobacteria</taxon>
        <taxon>Acetobacterales</taxon>
        <taxon>Acetobacteraceae</taxon>
        <taxon>Gluconobacter</taxon>
    </lineage>
</organism>
<dbReference type="GO" id="GO:0006145">
    <property type="term" value="P:purine nucleobase catabolic process"/>
    <property type="evidence" value="ECO:0007669"/>
    <property type="project" value="TreeGrafter"/>
</dbReference>
<dbReference type="InterPro" id="IPR013108">
    <property type="entry name" value="Amidohydro_3"/>
</dbReference>
<protein>
    <submittedName>
        <fullName evidence="2">Putative D-glutamate deacylase</fullName>
        <ecNumber evidence="2">3.5.1.81</ecNumber>
    </submittedName>
</protein>
<sequence length="496" mass="53933">MFDLVIRNGLLVDPETGLEQVGDVAVQDGIIQRVGAVSGKARHEIDATGLVVAPGFIDLHAHGQCVASDRMQAFDGVTTSLELEVGILPVSDWYARQQEQGRVLNYGASVAWAFARISAMIGRPVEPSLSFMGKCYDDPRWSENTASSSELRDILSLVGQGLSEGGVGIGIPHAYVPGVGAKELVELCTLAKRHEVPTYTHIAYSSNIDPRSSIEAYTRLIGYAGATGAHMHICHFNSTSLLDIRQAAELVSMAQKQGLNITVEAYPYGTGSTVIGSPLFGEVAFRERTGSPYTAIQRVDDGHRFESREEVLGVQRERPDTLVLWHFLDVESDPSAQDLLDVSVLYPGGVIASDAMPWTLPDGSVYEGLDWPLPETAVAHPRSSGTFSRFLREYLRERSRVSLCEAMRRCSLGPAKILETVSPQMRRKGRLQEGCDADIVVFDPDTITDRADFAAMNRSSEGVRYLLVNGQSVISGGELNRDAFPGQPVRGHCGVV</sequence>
<dbReference type="Gene3D" id="2.30.40.10">
    <property type="entry name" value="Urease, subunit C, domain 1"/>
    <property type="match status" value="2"/>
</dbReference>
<keyword evidence="2" id="KW-0378">Hydrolase</keyword>
<dbReference type="PANTHER" id="PTHR43668">
    <property type="entry name" value="ALLANTOINASE"/>
    <property type="match status" value="1"/>
</dbReference>
<dbReference type="InterPro" id="IPR032466">
    <property type="entry name" value="Metal_Hydrolase"/>
</dbReference>
<dbReference type="Proteomes" id="UP000031656">
    <property type="component" value="Chromosome"/>
</dbReference>
<gene>
    <name evidence="2" type="ORF">GLS_c12680</name>
</gene>
<dbReference type="GO" id="GO:0047420">
    <property type="term" value="F:N-acyl-D-amino-acid deacylase activity"/>
    <property type="evidence" value="ECO:0007669"/>
    <property type="project" value="UniProtKB-EC"/>
</dbReference>
<dbReference type="Pfam" id="PF07969">
    <property type="entry name" value="Amidohydro_3"/>
    <property type="match status" value="1"/>
</dbReference>
<dbReference type="SUPFAM" id="SSF51556">
    <property type="entry name" value="Metallo-dependent hydrolases"/>
    <property type="match status" value="1"/>
</dbReference>